<protein>
    <submittedName>
        <fullName evidence="2">Uncharacterized protein</fullName>
    </submittedName>
</protein>
<evidence type="ECO:0000313" key="2">
    <source>
        <dbReference type="EMBL" id="KAF2888525.1"/>
    </source>
</evidence>
<dbReference type="Proteomes" id="UP000801492">
    <property type="component" value="Unassembled WGS sequence"/>
</dbReference>
<dbReference type="EMBL" id="VTPC01076387">
    <property type="protein sequence ID" value="KAF2888525.1"/>
    <property type="molecule type" value="Genomic_DNA"/>
</dbReference>
<comment type="caution">
    <text evidence="2">The sequence shown here is derived from an EMBL/GenBank/DDBJ whole genome shotgun (WGS) entry which is preliminary data.</text>
</comment>
<feature type="compositionally biased region" description="Basic and acidic residues" evidence="1">
    <location>
        <begin position="95"/>
        <end position="104"/>
    </location>
</feature>
<evidence type="ECO:0000313" key="3">
    <source>
        <dbReference type="Proteomes" id="UP000801492"/>
    </source>
</evidence>
<proteinExistence type="predicted"/>
<keyword evidence="3" id="KW-1185">Reference proteome</keyword>
<sequence>MLQLCGHRAWECKKPKREESLCYEYGGLDHRLAQCLKARRQQDRQESQSATTLLMHSPDAEIPPPNITLVAQHMPTSLFRGVNSKQYQSSQNGNELRKQNESLH</sequence>
<feature type="compositionally biased region" description="Polar residues" evidence="1">
    <location>
        <begin position="83"/>
        <end position="94"/>
    </location>
</feature>
<feature type="region of interest" description="Disordered" evidence="1">
    <location>
        <begin position="82"/>
        <end position="104"/>
    </location>
</feature>
<evidence type="ECO:0000256" key="1">
    <source>
        <dbReference type="SAM" id="MobiDB-lite"/>
    </source>
</evidence>
<dbReference type="AlphaFoldDB" id="A0A8K0G1N8"/>
<feature type="region of interest" description="Disordered" evidence="1">
    <location>
        <begin position="39"/>
        <end position="63"/>
    </location>
</feature>
<organism evidence="2 3">
    <name type="scientific">Ignelater luminosus</name>
    <name type="common">Cucubano</name>
    <name type="synonym">Pyrophorus luminosus</name>
    <dbReference type="NCBI Taxonomy" id="2038154"/>
    <lineage>
        <taxon>Eukaryota</taxon>
        <taxon>Metazoa</taxon>
        <taxon>Ecdysozoa</taxon>
        <taxon>Arthropoda</taxon>
        <taxon>Hexapoda</taxon>
        <taxon>Insecta</taxon>
        <taxon>Pterygota</taxon>
        <taxon>Neoptera</taxon>
        <taxon>Endopterygota</taxon>
        <taxon>Coleoptera</taxon>
        <taxon>Polyphaga</taxon>
        <taxon>Elateriformia</taxon>
        <taxon>Elateroidea</taxon>
        <taxon>Elateridae</taxon>
        <taxon>Agrypninae</taxon>
        <taxon>Pyrophorini</taxon>
        <taxon>Ignelater</taxon>
    </lineage>
</organism>
<reference evidence="2" key="1">
    <citation type="submission" date="2019-08" db="EMBL/GenBank/DDBJ databases">
        <title>The genome of the North American firefly Photinus pyralis.</title>
        <authorList>
            <consortium name="Photinus pyralis genome working group"/>
            <person name="Fallon T.R."/>
            <person name="Sander Lower S.E."/>
            <person name="Weng J.-K."/>
        </authorList>
    </citation>
    <scope>NUCLEOTIDE SEQUENCE</scope>
    <source>
        <strain evidence="2">TRF0915ILg1</strain>
        <tissue evidence="2">Whole body</tissue>
    </source>
</reference>
<name>A0A8K0G1N8_IGNLU</name>
<accession>A0A8K0G1N8</accession>
<gene>
    <name evidence="2" type="ORF">ILUMI_17648</name>
</gene>